<dbReference type="Gene3D" id="3.80.20.20">
    <property type="entry name" value="Receptor L-domain"/>
    <property type="match status" value="2"/>
</dbReference>
<keyword evidence="16" id="KW-1015">Disulfide bond</keyword>
<reference evidence="28" key="2">
    <citation type="journal article" date="2015" name="J. Proteomics">
        <title>Sexual differences in the sialomes of the zebra tick, Rhipicephalus pulchellus.</title>
        <authorList>
            <person name="Tan A.W."/>
            <person name="Francischetti I.M."/>
            <person name="Slovak M."/>
            <person name="Kini R.M."/>
            <person name="Ribeiro J.M."/>
        </authorList>
    </citation>
    <scope>NUCLEOTIDE SEQUENCE</scope>
    <source>
        <tissue evidence="28">Salivary gland</tissue>
    </source>
</reference>
<proteinExistence type="evidence at transcript level"/>
<dbReference type="PANTHER" id="PTHR24416:SF525">
    <property type="entry name" value="INSULIN-LIKE RECEPTOR"/>
    <property type="match status" value="1"/>
</dbReference>
<dbReference type="Pfam" id="PF07714">
    <property type="entry name" value="PK_Tyr_Ser-Thr"/>
    <property type="match status" value="1"/>
</dbReference>
<evidence type="ECO:0000256" key="2">
    <source>
        <dbReference type="ARBA" id="ARBA00004479"/>
    </source>
</evidence>
<keyword evidence="17 22" id="KW-0675">Receptor</keyword>
<dbReference type="GO" id="GO:0005899">
    <property type="term" value="C:insulin receptor complex"/>
    <property type="evidence" value="ECO:0007669"/>
    <property type="project" value="TreeGrafter"/>
</dbReference>
<feature type="region of interest" description="Disordered" evidence="23">
    <location>
        <begin position="1516"/>
        <end position="1588"/>
    </location>
</feature>
<dbReference type="InterPro" id="IPR000494">
    <property type="entry name" value="Rcpt_L-dom"/>
</dbReference>
<dbReference type="InterPro" id="IPR036116">
    <property type="entry name" value="FN3_sf"/>
</dbReference>
<feature type="compositionally biased region" description="Basic and acidic residues" evidence="23">
    <location>
        <begin position="1227"/>
        <end position="1239"/>
    </location>
</feature>
<feature type="region of interest" description="Disordered" evidence="23">
    <location>
        <begin position="790"/>
        <end position="856"/>
    </location>
</feature>
<evidence type="ECO:0000256" key="5">
    <source>
        <dbReference type="ARBA" id="ARBA00022685"/>
    </source>
</evidence>
<feature type="region of interest" description="Disordered" evidence="23">
    <location>
        <begin position="711"/>
        <end position="758"/>
    </location>
</feature>
<comment type="cofactor">
    <cofactor evidence="1">
        <name>Mn(2+)</name>
        <dbReference type="ChEBI" id="CHEBI:29035"/>
    </cofactor>
</comment>
<evidence type="ECO:0000256" key="4">
    <source>
        <dbReference type="ARBA" id="ARBA00022679"/>
    </source>
</evidence>
<evidence type="ECO:0000256" key="21">
    <source>
        <dbReference type="PROSITE-ProRule" id="PRU10141"/>
    </source>
</evidence>
<evidence type="ECO:0000256" key="18">
    <source>
        <dbReference type="ARBA" id="ARBA00023180"/>
    </source>
</evidence>
<dbReference type="Pfam" id="PF01030">
    <property type="entry name" value="Recep_L_domain"/>
    <property type="match status" value="2"/>
</dbReference>
<reference evidence="28" key="1">
    <citation type="submission" date="2012-11" db="EMBL/GenBank/DDBJ databases">
        <authorList>
            <person name="Lucero-Rivera Y.E."/>
            <person name="Tovar-Ramirez D."/>
        </authorList>
    </citation>
    <scope>NUCLEOTIDE SEQUENCE</scope>
    <source>
        <tissue evidence="28">Salivary gland</tissue>
    </source>
</reference>
<feature type="domain" description="Protein kinase" evidence="26">
    <location>
        <begin position="1132"/>
        <end position="1412"/>
    </location>
</feature>
<dbReference type="GO" id="GO:0043410">
    <property type="term" value="P:positive regulation of MAPK cascade"/>
    <property type="evidence" value="ECO:0007669"/>
    <property type="project" value="TreeGrafter"/>
</dbReference>
<keyword evidence="3 22" id="KW-0597">Phosphoprotein</keyword>
<name>L7M718_RHIPC</name>
<keyword evidence="9" id="KW-0677">Repeat</keyword>
<feature type="region of interest" description="Disordered" evidence="23">
    <location>
        <begin position="1225"/>
        <end position="1244"/>
    </location>
</feature>
<evidence type="ECO:0000256" key="10">
    <source>
        <dbReference type="ARBA" id="ARBA00022741"/>
    </source>
</evidence>
<keyword evidence="8 25" id="KW-0732">Signal</keyword>
<keyword evidence="5" id="KW-0165">Cleavage on pair of basic residues</keyword>
<keyword evidence="19" id="KW-0464">Manganese</keyword>
<dbReference type="SMART" id="SM00060">
    <property type="entry name" value="FN3"/>
    <property type="match status" value="3"/>
</dbReference>
<dbReference type="InterPro" id="IPR036941">
    <property type="entry name" value="Rcpt_L-dom_sf"/>
</dbReference>
<feature type="compositionally biased region" description="Low complexity" evidence="23">
    <location>
        <begin position="817"/>
        <end position="836"/>
    </location>
</feature>
<dbReference type="InterPro" id="IPR009030">
    <property type="entry name" value="Growth_fac_rcpt_cys_sf"/>
</dbReference>
<evidence type="ECO:0000256" key="9">
    <source>
        <dbReference type="ARBA" id="ARBA00022737"/>
    </source>
</evidence>
<feature type="domain" description="Fibronectin type-III" evidence="27">
    <location>
        <begin position="653"/>
        <end position="755"/>
    </location>
</feature>
<evidence type="ECO:0000259" key="26">
    <source>
        <dbReference type="PROSITE" id="PS50011"/>
    </source>
</evidence>
<keyword evidence="4" id="KW-0808">Transferase</keyword>
<dbReference type="SMART" id="SM00219">
    <property type="entry name" value="TyrKc"/>
    <property type="match status" value="1"/>
</dbReference>
<feature type="transmembrane region" description="Helical" evidence="24">
    <location>
        <begin position="1070"/>
        <end position="1093"/>
    </location>
</feature>
<keyword evidence="13 24" id="KW-1133">Transmembrane helix</keyword>
<dbReference type="PROSITE" id="PS50853">
    <property type="entry name" value="FN3"/>
    <property type="match status" value="2"/>
</dbReference>
<evidence type="ECO:0000256" key="8">
    <source>
        <dbReference type="ARBA" id="ARBA00022729"/>
    </source>
</evidence>
<dbReference type="GO" id="GO:0043560">
    <property type="term" value="F:insulin receptor substrate binding"/>
    <property type="evidence" value="ECO:0007669"/>
    <property type="project" value="TreeGrafter"/>
</dbReference>
<keyword evidence="18" id="KW-0325">Glycoprotein</keyword>
<feature type="region of interest" description="Disordered" evidence="23">
    <location>
        <begin position="1428"/>
        <end position="1484"/>
    </location>
</feature>
<dbReference type="SUPFAM" id="SSF52058">
    <property type="entry name" value="L domain-like"/>
    <property type="match status" value="2"/>
</dbReference>
<evidence type="ECO:0000256" key="13">
    <source>
        <dbReference type="ARBA" id="ARBA00022989"/>
    </source>
</evidence>
<dbReference type="PRINTS" id="PR00109">
    <property type="entry name" value="TYRKINASE"/>
</dbReference>
<dbReference type="PROSITE" id="PS00239">
    <property type="entry name" value="RECEPTOR_TYR_KIN_II"/>
    <property type="match status" value="1"/>
</dbReference>
<evidence type="ECO:0000256" key="19">
    <source>
        <dbReference type="ARBA" id="ARBA00023211"/>
    </source>
</evidence>
<dbReference type="Gene3D" id="3.30.200.20">
    <property type="entry name" value="Phosphorylase Kinase, domain 1"/>
    <property type="match status" value="1"/>
</dbReference>
<evidence type="ECO:0000256" key="3">
    <source>
        <dbReference type="ARBA" id="ARBA00022553"/>
    </source>
</evidence>
<dbReference type="InterPro" id="IPR008266">
    <property type="entry name" value="Tyr_kinase_AS"/>
</dbReference>
<evidence type="ECO:0000256" key="24">
    <source>
        <dbReference type="SAM" id="Phobius"/>
    </source>
</evidence>
<dbReference type="PROSITE" id="PS50011">
    <property type="entry name" value="PROTEIN_KINASE_DOM"/>
    <property type="match status" value="1"/>
</dbReference>
<feature type="signal peptide" evidence="25">
    <location>
        <begin position="1"/>
        <end position="33"/>
    </location>
</feature>
<dbReference type="GO" id="GO:0030424">
    <property type="term" value="C:axon"/>
    <property type="evidence" value="ECO:0007669"/>
    <property type="project" value="TreeGrafter"/>
</dbReference>
<dbReference type="Pfam" id="PF00757">
    <property type="entry name" value="Furin-like"/>
    <property type="match status" value="1"/>
</dbReference>
<evidence type="ECO:0000256" key="16">
    <source>
        <dbReference type="ARBA" id="ARBA00023157"/>
    </source>
</evidence>
<dbReference type="GO" id="GO:0005524">
    <property type="term" value="F:ATP binding"/>
    <property type="evidence" value="ECO:0007669"/>
    <property type="project" value="UniProtKB-UniRule"/>
</dbReference>
<evidence type="ECO:0000256" key="20">
    <source>
        <dbReference type="ARBA" id="ARBA00051243"/>
    </source>
</evidence>
<dbReference type="EC" id="2.7.10.1" evidence="22"/>
<dbReference type="SUPFAM" id="SSF49265">
    <property type="entry name" value="Fibronectin type III"/>
    <property type="match status" value="2"/>
</dbReference>
<evidence type="ECO:0000256" key="17">
    <source>
        <dbReference type="ARBA" id="ARBA00023170"/>
    </source>
</evidence>
<keyword evidence="7" id="KW-0479">Metal-binding</keyword>
<dbReference type="PROSITE" id="PS00109">
    <property type="entry name" value="PROTEIN_KINASE_TYR"/>
    <property type="match status" value="1"/>
</dbReference>
<accession>L7M718</accession>
<dbReference type="FunFam" id="3.80.20.20:FF:000001">
    <property type="entry name" value="Tyrosine-protein kinase receptor"/>
    <property type="match status" value="1"/>
</dbReference>
<keyword evidence="14 24" id="KW-0472">Membrane</keyword>
<feature type="compositionally biased region" description="Acidic residues" evidence="23">
    <location>
        <begin position="1445"/>
        <end position="1455"/>
    </location>
</feature>
<dbReference type="SUPFAM" id="SSF57184">
    <property type="entry name" value="Growth factor receptor domain"/>
    <property type="match status" value="1"/>
</dbReference>
<protein>
    <recommendedName>
        <fullName evidence="22">Tyrosine-protein kinase receptor</fullName>
        <ecNumber evidence="22">2.7.10.1</ecNumber>
    </recommendedName>
</protein>
<keyword evidence="10 21" id="KW-0547">Nucleotide-binding</keyword>
<dbReference type="InterPro" id="IPR001245">
    <property type="entry name" value="Ser-Thr/Tyr_kinase_cat_dom"/>
</dbReference>
<feature type="binding site" evidence="21">
    <location>
        <position position="1166"/>
    </location>
    <ligand>
        <name>ATP</name>
        <dbReference type="ChEBI" id="CHEBI:30616"/>
    </ligand>
</feature>
<evidence type="ECO:0000256" key="23">
    <source>
        <dbReference type="SAM" id="MobiDB-lite"/>
    </source>
</evidence>
<feature type="chain" id="PRO_5003980947" description="Tyrosine-protein kinase receptor" evidence="25">
    <location>
        <begin position="34"/>
        <end position="1588"/>
    </location>
</feature>
<dbReference type="Gene3D" id="1.10.510.10">
    <property type="entry name" value="Transferase(Phosphotransferase) domain 1"/>
    <property type="match status" value="1"/>
</dbReference>
<dbReference type="Gene3D" id="2.60.40.10">
    <property type="entry name" value="Immunoglobulins"/>
    <property type="match status" value="4"/>
</dbReference>
<comment type="similarity">
    <text evidence="22">Belongs to the protein kinase superfamily. Tyr protein kinase family. Insulin receptor subfamily.</text>
</comment>
<keyword evidence="12 21" id="KW-0067">ATP-binding</keyword>
<dbReference type="PROSITE" id="PS00107">
    <property type="entry name" value="PROTEIN_KINASE_ATP"/>
    <property type="match status" value="1"/>
</dbReference>
<dbReference type="GO" id="GO:0046872">
    <property type="term" value="F:metal ion binding"/>
    <property type="evidence" value="ECO:0007669"/>
    <property type="project" value="UniProtKB-KW"/>
</dbReference>
<dbReference type="GO" id="GO:0005009">
    <property type="term" value="F:insulin receptor activity"/>
    <property type="evidence" value="ECO:0007669"/>
    <property type="project" value="TreeGrafter"/>
</dbReference>
<dbReference type="InterPro" id="IPR013783">
    <property type="entry name" value="Ig-like_fold"/>
</dbReference>
<organism evidence="28">
    <name type="scientific">Rhipicephalus pulchellus</name>
    <name type="common">Yellow backed tick</name>
    <name type="synonym">Dermacentor pulchellus</name>
    <dbReference type="NCBI Taxonomy" id="72859"/>
    <lineage>
        <taxon>Eukaryota</taxon>
        <taxon>Metazoa</taxon>
        <taxon>Ecdysozoa</taxon>
        <taxon>Arthropoda</taxon>
        <taxon>Chelicerata</taxon>
        <taxon>Arachnida</taxon>
        <taxon>Acari</taxon>
        <taxon>Parasitiformes</taxon>
        <taxon>Ixodida</taxon>
        <taxon>Ixodoidea</taxon>
        <taxon>Ixodidae</taxon>
        <taxon>Rhipicephalinae</taxon>
        <taxon>Rhipicephalus</taxon>
        <taxon>Rhipicephalus</taxon>
    </lineage>
</organism>
<feature type="compositionally biased region" description="Polar residues" evidence="23">
    <location>
        <begin position="1561"/>
        <end position="1571"/>
    </location>
</feature>
<dbReference type="InterPro" id="IPR002011">
    <property type="entry name" value="Tyr_kinase_rcpt_2_CS"/>
</dbReference>
<dbReference type="InterPro" id="IPR000719">
    <property type="entry name" value="Prot_kinase_dom"/>
</dbReference>
<comment type="catalytic activity">
    <reaction evidence="20 22">
        <text>L-tyrosyl-[protein] + ATP = O-phospho-L-tyrosyl-[protein] + ADP + H(+)</text>
        <dbReference type="Rhea" id="RHEA:10596"/>
        <dbReference type="Rhea" id="RHEA-COMP:10136"/>
        <dbReference type="Rhea" id="RHEA-COMP:20101"/>
        <dbReference type="ChEBI" id="CHEBI:15378"/>
        <dbReference type="ChEBI" id="CHEBI:30616"/>
        <dbReference type="ChEBI" id="CHEBI:46858"/>
        <dbReference type="ChEBI" id="CHEBI:61978"/>
        <dbReference type="ChEBI" id="CHEBI:456216"/>
        <dbReference type="EC" id="2.7.10.1"/>
    </reaction>
</comment>
<dbReference type="InterPro" id="IPR003961">
    <property type="entry name" value="FN3_dom"/>
</dbReference>
<dbReference type="InterPro" id="IPR050122">
    <property type="entry name" value="RTK"/>
</dbReference>
<dbReference type="EMBL" id="GACK01005387">
    <property type="protein sequence ID" value="JAA59647.1"/>
    <property type="molecule type" value="mRNA"/>
</dbReference>
<dbReference type="CDD" id="cd00063">
    <property type="entry name" value="FN3"/>
    <property type="match status" value="3"/>
</dbReference>
<dbReference type="Pfam" id="PF00041">
    <property type="entry name" value="fn3"/>
    <property type="match status" value="1"/>
</dbReference>
<evidence type="ECO:0000256" key="15">
    <source>
        <dbReference type="ARBA" id="ARBA00023137"/>
    </source>
</evidence>
<sequence>MAGVRLGALLHAAPPLLLLLLLLLALASAPALGRSASALVADHHWPSPERMAVLMKRSPSQLASSYPVGRYSRSPNRTICGHIEVRNRAGSLATQLGNCSVVEGSLMIMMTRADDIWANLSFPHLTEITGFLFFYRAIGLQSLGRLFPNLAVIRGNQLFQNYALVVFEVETLEELGLSRLTDIQRGAVRIEKNPNLCHANTVDWNRIAPHAADVHHIVDNRDPSECAPCPEHCPFRDGRAGAGSRLCWNRERCQKVCPSTCDRNHTTCDNDAGTRCCDPKCLGGCGAGSERELSVCTACLHYTYENGCVNTCPPNTYVFMGRRCVDEAYCRRQEATVEGSIRTFIPFNGSCTLDCPPNYVREGQTCRRCRGICPKVCSSFLVDSISSAQKLKGCTYINGSLVIQIRAGGNIMKELETNLDMIEEIRDYLKVTRSNQLISLNFLKKLRIIHGKALDRTYYSLIVLDNQNLQLLWDWSSQPSNSTLTLSNGRVFFHINPKLCVSRIEELKKHTNVQKWSDHDVSPHTNGDRAACDVHKINATLSKVGNKFAVINWSLQFEKVIYDKRSLLGYVVYYREAPFQNVTLYDGRDACKGDVWKMVDADVGVDVQIIAHLKPFTQYAVYVKAYTLFTTTSTQGAQSDVFYFKTLPASPSQPQNLKAHPAKDSKLLISWTPPKHPNGDVRYYRVVGIAQPSAPQHQYLSESRDYCIDPALGIRGKPDGKDPLAPTSSEPAEKPVAKYPDSSPAKPSSNDTCPPCLSARDRELNEEEIEDRASFEDAVHNVVFLRRPEPISTTERQKRSYLQGGSEAGRDNGLEGESASTAETTTSPSPLSLPSSALPPTPLSSPAATPGGGSGGTSVKEMLDVFDVCGSSNVNASSSERHFCAWVSNQTQMLQEGLHHFTDYSIRVLACHKKLLNRHKQPLYECETDAKFENEPMCCSVESLTRIRTLPLAEADDIDSSSVVVQHENTTASDGSTGGLFVKWAPPQDPNGFIVSYQVEYKMVNQEKFKPFQFCVSHSEFSRHGGRVIHGLAPGNYSFRVMASSLAGPGNWTRPVYFVIAERTVISQGAIIAICLVVVAIVAAAAAVMCFIYQKKKRNPEVPNGLLYSSTNPEYVSSVYEPDEWEVPRESIQVVKALGQGSFGMVYEGLIYNLKPDKPETRCAIKTVNESASMRERIEFLQEASVMKAFSCQHVVKLLGVVSKDQPVFVLMELMLNGDLKTYLRSHRPDNDPNDEATRPRGTPPTLKQILQMAAEIADGMAYLTANKFVHRDLAARNCMVAEDLTVKIGDFGMTRDIYETDYYRKGGKGLLPVRWMAPESLKDGIFTSHSDVWSYGVVLWEMATLASQPYQGLSNEQVLKYVISGGIMEKPENCPEKLYQIMKLCWERIPRSRPNFVQVIEMLLNDVGPHFKEVSFYHTCHLKNQERRSSVPTDKNGAGATAGDFDEEEEEENLTAETPLCNAPSTASEQRPRGFIPDVSSLNDMDEDHLQRCFSDEIEDDDDPDMDAADLTLGLAAGDPPVSVYMPPSYGGHNSPLREEQQQQQRPGDELPPSDGSKGSKVSNLSNGSIVNGRMCFPQLGSRTTAC</sequence>
<comment type="subcellular location">
    <subcellularLocation>
        <location evidence="2">Membrane</location>
        <topology evidence="2">Single-pass type I membrane protein</topology>
    </subcellularLocation>
</comment>
<keyword evidence="11" id="KW-0418">Kinase</keyword>
<evidence type="ECO:0000259" key="27">
    <source>
        <dbReference type="PROSITE" id="PS50853"/>
    </source>
</evidence>
<evidence type="ECO:0000256" key="25">
    <source>
        <dbReference type="SAM" id="SignalP"/>
    </source>
</evidence>
<dbReference type="GO" id="GO:0051897">
    <property type="term" value="P:positive regulation of phosphatidylinositol 3-kinase/protein kinase B signal transduction"/>
    <property type="evidence" value="ECO:0007669"/>
    <property type="project" value="TreeGrafter"/>
</dbReference>
<feature type="domain" description="Fibronectin type-III" evidence="27">
    <location>
        <begin position="966"/>
        <end position="1063"/>
    </location>
</feature>
<dbReference type="InterPro" id="IPR011009">
    <property type="entry name" value="Kinase-like_dom_sf"/>
</dbReference>
<evidence type="ECO:0000256" key="14">
    <source>
        <dbReference type="ARBA" id="ARBA00023136"/>
    </source>
</evidence>
<dbReference type="Gene3D" id="2.10.220.10">
    <property type="entry name" value="Hormone Receptor, Insulin-like Growth Factor Receptor 1, Chain A, domain 2"/>
    <property type="match status" value="1"/>
</dbReference>
<evidence type="ECO:0000256" key="22">
    <source>
        <dbReference type="RuleBase" id="RU000312"/>
    </source>
</evidence>
<dbReference type="SUPFAM" id="SSF56112">
    <property type="entry name" value="Protein kinase-like (PK-like)"/>
    <property type="match status" value="1"/>
</dbReference>
<dbReference type="InterPro" id="IPR017441">
    <property type="entry name" value="Protein_kinase_ATP_BS"/>
</dbReference>
<dbReference type="InterPro" id="IPR006211">
    <property type="entry name" value="Furin-like_Cys-rich_dom"/>
</dbReference>
<evidence type="ECO:0000256" key="6">
    <source>
        <dbReference type="ARBA" id="ARBA00022692"/>
    </source>
</evidence>
<evidence type="ECO:0000256" key="11">
    <source>
        <dbReference type="ARBA" id="ARBA00022777"/>
    </source>
</evidence>
<dbReference type="InterPro" id="IPR020635">
    <property type="entry name" value="Tyr_kinase_cat_dom"/>
</dbReference>
<dbReference type="CDD" id="cd05032">
    <property type="entry name" value="PTKc_InsR_like"/>
    <property type="match status" value="1"/>
</dbReference>
<keyword evidence="6 22" id="KW-0812">Transmembrane</keyword>
<evidence type="ECO:0000256" key="12">
    <source>
        <dbReference type="ARBA" id="ARBA00022840"/>
    </source>
</evidence>
<keyword evidence="15" id="KW-0829">Tyrosine-protein kinase</keyword>
<dbReference type="FunFam" id="1.10.510.10:FF:000528">
    <property type="entry name" value="Tyrosine-protein kinase receptor"/>
    <property type="match status" value="1"/>
</dbReference>
<dbReference type="GO" id="GO:0042593">
    <property type="term" value="P:glucose homeostasis"/>
    <property type="evidence" value="ECO:0007669"/>
    <property type="project" value="TreeGrafter"/>
</dbReference>
<evidence type="ECO:0000256" key="7">
    <source>
        <dbReference type="ARBA" id="ARBA00022723"/>
    </source>
</evidence>
<dbReference type="PANTHER" id="PTHR24416">
    <property type="entry name" value="TYROSINE-PROTEIN KINASE RECEPTOR"/>
    <property type="match status" value="1"/>
</dbReference>
<evidence type="ECO:0000256" key="1">
    <source>
        <dbReference type="ARBA" id="ARBA00001936"/>
    </source>
</evidence>
<evidence type="ECO:0000313" key="28">
    <source>
        <dbReference type="EMBL" id="JAA59647.1"/>
    </source>
</evidence>
<dbReference type="FunFam" id="3.30.200.20:FF:000026">
    <property type="entry name" value="Tyrosine-protein kinase receptor"/>
    <property type="match status" value="1"/>
</dbReference>